<dbReference type="EMBL" id="BSPO01000003">
    <property type="protein sequence ID" value="GLS83579.1"/>
    <property type="molecule type" value="Genomic_DNA"/>
</dbReference>
<feature type="signal peptide" evidence="1">
    <location>
        <begin position="1"/>
        <end position="28"/>
    </location>
</feature>
<sequence length="114" mass="12215">MTTQFTLKNSLPALALVCTSLLAAPVFASPAQSMPVYTVTPVTSLVGELQRDHNHAIQQVNYEITLDVMAQVKQEMASINQDLVANKGKKDAKLSAQRANFSANSIESSAVAPK</sequence>
<proteinExistence type="predicted"/>
<accession>A0AA37TLT4</accession>
<dbReference type="AlphaFoldDB" id="A0AA37TLT4"/>
<dbReference type="Proteomes" id="UP001157439">
    <property type="component" value="Unassembled WGS sequence"/>
</dbReference>
<evidence type="ECO:0000313" key="3">
    <source>
        <dbReference type="Proteomes" id="UP001157439"/>
    </source>
</evidence>
<reference evidence="2 3" key="1">
    <citation type="journal article" date="2014" name="Int. J. Syst. Evol. Microbiol.">
        <title>Complete genome sequence of Corynebacterium casei LMG S-19264T (=DSM 44701T), isolated from a smear-ripened cheese.</title>
        <authorList>
            <consortium name="US DOE Joint Genome Institute (JGI-PGF)"/>
            <person name="Walter F."/>
            <person name="Albersmeier A."/>
            <person name="Kalinowski J."/>
            <person name="Ruckert C."/>
        </authorList>
    </citation>
    <scope>NUCLEOTIDE SEQUENCE [LARGE SCALE GENOMIC DNA]</scope>
    <source>
        <strain evidence="2 3">NBRC 112785</strain>
    </source>
</reference>
<protein>
    <submittedName>
        <fullName evidence="2">Uncharacterized protein</fullName>
    </submittedName>
</protein>
<name>A0AA37TLT4_9GAMM</name>
<organism evidence="2 3">
    <name type="scientific">Paraferrimonas haliotis</name>
    <dbReference type="NCBI Taxonomy" id="2013866"/>
    <lineage>
        <taxon>Bacteria</taxon>
        <taxon>Pseudomonadati</taxon>
        <taxon>Pseudomonadota</taxon>
        <taxon>Gammaproteobacteria</taxon>
        <taxon>Alteromonadales</taxon>
        <taxon>Ferrimonadaceae</taxon>
        <taxon>Paraferrimonas</taxon>
    </lineage>
</organism>
<evidence type="ECO:0000256" key="1">
    <source>
        <dbReference type="SAM" id="SignalP"/>
    </source>
</evidence>
<feature type="chain" id="PRO_5041236259" evidence="1">
    <location>
        <begin position="29"/>
        <end position="114"/>
    </location>
</feature>
<dbReference type="RefSeq" id="WP_095500465.1">
    <property type="nucleotide sequence ID" value="NZ_BSPO01000003.1"/>
</dbReference>
<evidence type="ECO:0000313" key="2">
    <source>
        <dbReference type="EMBL" id="GLS83579.1"/>
    </source>
</evidence>
<keyword evidence="3" id="KW-1185">Reference proteome</keyword>
<comment type="caution">
    <text evidence="2">The sequence shown here is derived from an EMBL/GenBank/DDBJ whole genome shotgun (WGS) entry which is preliminary data.</text>
</comment>
<gene>
    <name evidence="2" type="ORF">GCM10007894_15560</name>
</gene>
<keyword evidence="1" id="KW-0732">Signal</keyword>